<dbReference type="GO" id="GO:0007169">
    <property type="term" value="P:cell surface receptor protein tyrosine kinase signaling pathway"/>
    <property type="evidence" value="ECO:0007669"/>
    <property type="project" value="TreeGrafter"/>
</dbReference>
<dbReference type="InterPro" id="IPR013783">
    <property type="entry name" value="Ig-like_fold"/>
</dbReference>
<dbReference type="SUPFAM" id="SSF63501">
    <property type="entry name" value="Frizzled cysteine-rich domain"/>
    <property type="match status" value="1"/>
</dbReference>
<keyword evidence="17" id="KW-0460">Magnesium</keyword>
<dbReference type="PRINTS" id="PR00109">
    <property type="entry name" value="TYRKINASE"/>
</dbReference>
<evidence type="ECO:0000256" key="19">
    <source>
        <dbReference type="PROSITE-ProRule" id="PRU10141"/>
    </source>
</evidence>
<dbReference type="PANTHER" id="PTHR24416:SF611">
    <property type="entry name" value="TYROSINE-PROTEIN KINASE TRANSMEMBRANE RECEPTOR ROR"/>
    <property type="match status" value="1"/>
</dbReference>
<accession>A0A814LPF9</accession>
<dbReference type="GO" id="GO:0030182">
    <property type="term" value="P:neuron differentiation"/>
    <property type="evidence" value="ECO:0007669"/>
    <property type="project" value="UniProtKB-ARBA"/>
</dbReference>
<evidence type="ECO:0000256" key="17">
    <source>
        <dbReference type="PIRSR" id="PIRSR000615-3"/>
    </source>
</evidence>
<dbReference type="InterPro" id="IPR036179">
    <property type="entry name" value="Ig-like_dom_sf"/>
</dbReference>
<keyword evidence="17" id="KW-0479">Metal-binding</keyword>
<evidence type="ECO:0000256" key="13">
    <source>
        <dbReference type="ARBA" id="ARBA00023180"/>
    </source>
</evidence>
<dbReference type="PANTHER" id="PTHR24416">
    <property type="entry name" value="TYROSINE-PROTEIN KINASE RECEPTOR"/>
    <property type="match status" value="1"/>
</dbReference>
<protein>
    <recommendedName>
        <fullName evidence="26">Receptor protein-tyrosine kinase</fullName>
    </recommendedName>
</protein>
<evidence type="ECO:0000256" key="3">
    <source>
        <dbReference type="ARBA" id="ARBA00022679"/>
    </source>
</evidence>
<dbReference type="Gene3D" id="2.60.40.10">
    <property type="entry name" value="Immunoglobulins"/>
    <property type="match status" value="1"/>
</dbReference>
<evidence type="ECO:0000256" key="4">
    <source>
        <dbReference type="ARBA" id="ARBA00022692"/>
    </source>
</evidence>
<evidence type="ECO:0008006" key="26">
    <source>
        <dbReference type="Google" id="ProtNLM"/>
    </source>
</evidence>
<comment type="catalytic activity">
    <reaction evidence="15">
        <text>L-tyrosyl-[protein] + ATP = O-phospho-L-tyrosyl-[protein] + ADP + H(+)</text>
        <dbReference type="Rhea" id="RHEA:10596"/>
        <dbReference type="Rhea" id="RHEA-COMP:10136"/>
        <dbReference type="Rhea" id="RHEA-COMP:20101"/>
        <dbReference type="ChEBI" id="CHEBI:15378"/>
        <dbReference type="ChEBI" id="CHEBI:30616"/>
        <dbReference type="ChEBI" id="CHEBI:46858"/>
        <dbReference type="ChEBI" id="CHEBI:61978"/>
        <dbReference type="ChEBI" id="CHEBI:456216"/>
        <dbReference type="EC" id="2.7.10.1"/>
    </reaction>
</comment>
<dbReference type="AlphaFoldDB" id="A0A814LPF9"/>
<dbReference type="InterPro" id="IPR050122">
    <property type="entry name" value="RTK"/>
</dbReference>
<evidence type="ECO:0000256" key="10">
    <source>
        <dbReference type="ARBA" id="ARBA00023137"/>
    </source>
</evidence>
<comment type="caution">
    <text evidence="18">Lacks conserved residue(s) required for the propagation of feature annotation.</text>
</comment>
<keyword evidence="14" id="KW-0393">Immunoglobulin domain</keyword>
<dbReference type="InterPro" id="IPR036790">
    <property type="entry name" value="Frizzled_dom_sf"/>
</dbReference>
<evidence type="ECO:0000256" key="5">
    <source>
        <dbReference type="ARBA" id="ARBA00022741"/>
    </source>
</evidence>
<dbReference type="PIRSF" id="PIRSF000615">
    <property type="entry name" value="TyrPK_CSF1-R"/>
    <property type="match status" value="1"/>
</dbReference>
<feature type="transmembrane region" description="Helical" evidence="20">
    <location>
        <begin position="363"/>
        <end position="385"/>
    </location>
</feature>
<dbReference type="Pfam" id="PF07714">
    <property type="entry name" value="PK_Tyr_Ser-Thr"/>
    <property type="match status" value="1"/>
</dbReference>
<evidence type="ECO:0000259" key="21">
    <source>
        <dbReference type="PROSITE" id="PS50011"/>
    </source>
</evidence>
<dbReference type="PROSITE" id="PS50835">
    <property type="entry name" value="IG_LIKE"/>
    <property type="match status" value="1"/>
</dbReference>
<dbReference type="GO" id="GO:0046872">
    <property type="term" value="F:metal ion binding"/>
    <property type="evidence" value="ECO:0007669"/>
    <property type="project" value="UniProtKB-KW"/>
</dbReference>
<dbReference type="GO" id="GO:0048468">
    <property type="term" value="P:cell development"/>
    <property type="evidence" value="ECO:0007669"/>
    <property type="project" value="UniProtKB-ARBA"/>
</dbReference>
<dbReference type="InterPro" id="IPR017441">
    <property type="entry name" value="Protein_kinase_ATP_BS"/>
</dbReference>
<dbReference type="GO" id="GO:0012505">
    <property type="term" value="C:endomembrane system"/>
    <property type="evidence" value="ECO:0007669"/>
    <property type="project" value="UniProtKB-SubCell"/>
</dbReference>
<keyword evidence="11" id="KW-1015">Disulfide bond</keyword>
<evidence type="ECO:0000256" key="12">
    <source>
        <dbReference type="ARBA" id="ARBA00023170"/>
    </source>
</evidence>
<evidence type="ECO:0000256" key="20">
    <source>
        <dbReference type="SAM" id="Phobius"/>
    </source>
</evidence>
<evidence type="ECO:0000256" key="6">
    <source>
        <dbReference type="ARBA" id="ARBA00022777"/>
    </source>
</evidence>
<feature type="binding site" evidence="17">
    <location>
        <position position="611"/>
    </location>
    <ligand>
        <name>Mg(2+)</name>
        <dbReference type="ChEBI" id="CHEBI:18420"/>
    </ligand>
</feature>
<evidence type="ECO:0000259" key="23">
    <source>
        <dbReference type="PROSITE" id="PS50835"/>
    </source>
</evidence>
<evidence type="ECO:0000256" key="16">
    <source>
        <dbReference type="PIRSR" id="PIRSR000615-1"/>
    </source>
</evidence>
<evidence type="ECO:0000256" key="2">
    <source>
        <dbReference type="ARBA" id="ARBA00004308"/>
    </source>
</evidence>
<dbReference type="InterPro" id="IPR011009">
    <property type="entry name" value="Kinase-like_dom_sf"/>
</dbReference>
<proteinExistence type="predicted"/>
<dbReference type="SMART" id="SM00408">
    <property type="entry name" value="IGc2"/>
    <property type="match status" value="1"/>
</dbReference>
<evidence type="ECO:0000259" key="22">
    <source>
        <dbReference type="PROSITE" id="PS50038"/>
    </source>
</evidence>
<dbReference type="InterPro" id="IPR003599">
    <property type="entry name" value="Ig_sub"/>
</dbReference>
<dbReference type="EMBL" id="CAJNOJ010000085">
    <property type="protein sequence ID" value="CAF1068608.1"/>
    <property type="molecule type" value="Genomic_DNA"/>
</dbReference>
<comment type="subcellular location">
    <subcellularLocation>
        <location evidence="2">Endomembrane system</location>
    </subcellularLocation>
    <subcellularLocation>
        <location evidence="1">Membrane</location>
        <topology evidence="1">Single-pass membrane protein</topology>
    </subcellularLocation>
</comment>
<dbReference type="Gene3D" id="1.10.2000.10">
    <property type="entry name" value="Frizzled cysteine-rich domain"/>
    <property type="match status" value="1"/>
</dbReference>
<dbReference type="SUPFAM" id="SSF48726">
    <property type="entry name" value="Immunoglobulin"/>
    <property type="match status" value="1"/>
</dbReference>
<feature type="domain" description="Protein kinase" evidence="21">
    <location>
        <begin position="484"/>
        <end position="739"/>
    </location>
</feature>
<dbReference type="InterPro" id="IPR008266">
    <property type="entry name" value="Tyr_kinase_AS"/>
</dbReference>
<dbReference type="PROSITE" id="PS50011">
    <property type="entry name" value="PROTEIN_KINASE_DOM"/>
    <property type="match status" value="1"/>
</dbReference>
<dbReference type="SMART" id="SM00220">
    <property type="entry name" value="S_TKc"/>
    <property type="match status" value="1"/>
</dbReference>
<feature type="domain" description="Ig-like" evidence="23">
    <location>
        <begin position="106"/>
        <end position="179"/>
    </location>
</feature>
<keyword evidence="6" id="KW-0418">Kinase</keyword>
<reference evidence="24" key="1">
    <citation type="submission" date="2021-02" db="EMBL/GenBank/DDBJ databases">
        <authorList>
            <person name="Nowell W R."/>
        </authorList>
    </citation>
    <scope>NUCLEOTIDE SEQUENCE</scope>
</reference>
<keyword evidence="8 20" id="KW-1133">Transmembrane helix</keyword>
<dbReference type="GO" id="GO:0043235">
    <property type="term" value="C:receptor complex"/>
    <property type="evidence" value="ECO:0007669"/>
    <property type="project" value="TreeGrafter"/>
</dbReference>
<evidence type="ECO:0000256" key="15">
    <source>
        <dbReference type="ARBA" id="ARBA00051243"/>
    </source>
</evidence>
<evidence type="ECO:0000256" key="18">
    <source>
        <dbReference type="PROSITE-ProRule" id="PRU00090"/>
    </source>
</evidence>
<dbReference type="PROSITE" id="PS00109">
    <property type="entry name" value="PROTEIN_KINASE_TYR"/>
    <property type="match status" value="1"/>
</dbReference>
<dbReference type="SMART" id="SM00409">
    <property type="entry name" value="IG"/>
    <property type="match status" value="1"/>
</dbReference>
<dbReference type="GO" id="GO:0045202">
    <property type="term" value="C:synapse"/>
    <property type="evidence" value="ECO:0007669"/>
    <property type="project" value="UniProtKB-SubCell"/>
</dbReference>
<dbReference type="FunFam" id="1.10.510.10:FF:001512">
    <property type="entry name" value="Receptor tyrosine-protein kinase erbB-2"/>
    <property type="match status" value="1"/>
</dbReference>
<organism evidence="24 25">
    <name type="scientific">Adineta ricciae</name>
    <name type="common">Rotifer</name>
    <dbReference type="NCBI Taxonomy" id="249248"/>
    <lineage>
        <taxon>Eukaryota</taxon>
        <taxon>Metazoa</taxon>
        <taxon>Spiralia</taxon>
        <taxon>Gnathifera</taxon>
        <taxon>Rotifera</taxon>
        <taxon>Eurotatoria</taxon>
        <taxon>Bdelloidea</taxon>
        <taxon>Adinetida</taxon>
        <taxon>Adinetidae</taxon>
        <taxon>Adineta</taxon>
    </lineage>
</organism>
<dbReference type="Pfam" id="PF13927">
    <property type="entry name" value="Ig_3"/>
    <property type="match status" value="1"/>
</dbReference>
<dbReference type="InterPro" id="IPR000719">
    <property type="entry name" value="Prot_kinase_dom"/>
</dbReference>
<evidence type="ECO:0000256" key="9">
    <source>
        <dbReference type="ARBA" id="ARBA00023136"/>
    </source>
</evidence>
<name>A0A814LPF9_ADIRI</name>
<keyword evidence="7 19" id="KW-0067">ATP-binding</keyword>
<feature type="domain" description="FZ" evidence="22">
    <location>
        <begin position="212"/>
        <end position="337"/>
    </location>
</feature>
<keyword evidence="3" id="KW-0808">Transferase</keyword>
<dbReference type="Proteomes" id="UP000663852">
    <property type="component" value="Unassembled WGS sequence"/>
</dbReference>
<dbReference type="Pfam" id="PF01392">
    <property type="entry name" value="Fz"/>
    <property type="match status" value="1"/>
</dbReference>
<evidence type="ECO:0000256" key="8">
    <source>
        <dbReference type="ARBA" id="ARBA00022989"/>
    </source>
</evidence>
<dbReference type="PROSITE" id="PS00107">
    <property type="entry name" value="PROTEIN_KINASE_ATP"/>
    <property type="match status" value="1"/>
</dbReference>
<sequence>MKGRINIASISSSCKNTEHHFIFIETQYNYSSPLITMFNCFNALILLLMVLLSLCDLSPINDNNNQHPIQITNKLVNQSTTSTILSTLVTNMQWMKTLKNQTEVSGQTVLLECQVKSLYPVTFTWYRYNNPLDRKYFTVDEHFSRSSIRLKHLKESQAGFYTCEASNGFQTLTSTGFVRVQNLDIDPIDFHDDVLPSVEFQPEIVSQQEEPIDKLKCELYSGNICRSIIASKYISITNLDQKDIEQNLADNIEFLSDECRQFLLPMVCLFVYPLCDINQGNIRSICRKSCYRFQKNSCMLRSSNQGEHLYSSFQVSHNIPTCENLPPSSDDASCVQIDEYRNVSIPSKNSSIIRNLLLSESPIIVFLTVFLPAIFIGLLFLIFYYRCCHKRSHDSHSSSYSTTITPIKKTCHLLNPIPSSVFHSSINIIPNHHHNITSSSSSSTNTNLTNLHYRQALLKPDVHTRQTRLPSGDNSLCEISPTNIRFVQEIGEGEFGQIFIGEFVNSTDKCIIKTLQNESIKQDYLREIEIFHHIHHVNISCLIGLCVQPDDSFPLMIYEYLNNGDLHEYLLLQHSKTFDLTDILYIALQIVSGMIYLTEKKLLHNDLSTKNILISEHMDIKITNIARYRRKYQLDYYKIANRLLPVRWMSIESLLSGIYTEMSDVWSFGVLLWEMFSYGMQPFYGQTNPEVIEMIRDRKLLPCPNNCPKRIYALMCSCWEEIIEQRPTFIELMRRLRQLEEKSTTTSSIDDELISVNQTEESASMTKQVTLMPPSERTATHLMLVDRNSIRPEA</sequence>
<feature type="binding site" evidence="19">
    <location>
        <position position="513"/>
    </location>
    <ligand>
        <name>ATP</name>
        <dbReference type="ChEBI" id="CHEBI:30616"/>
    </ligand>
</feature>
<dbReference type="InterPro" id="IPR020067">
    <property type="entry name" value="Frizzled_dom"/>
</dbReference>
<keyword evidence="13" id="KW-0325">Glycoprotein</keyword>
<keyword evidence="4 20" id="KW-0812">Transmembrane</keyword>
<dbReference type="CDD" id="cd00096">
    <property type="entry name" value="Ig"/>
    <property type="match status" value="1"/>
</dbReference>
<dbReference type="PROSITE" id="PS50038">
    <property type="entry name" value="FZ"/>
    <property type="match status" value="1"/>
</dbReference>
<keyword evidence="5 19" id="KW-0547">Nucleotide-binding</keyword>
<dbReference type="InterPro" id="IPR003598">
    <property type="entry name" value="Ig_sub2"/>
</dbReference>
<evidence type="ECO:0000313" key="24">
    <source>
        <dbReference type="EMBL" id="CAF1068608.1"/>
    </source>
</evidence>
<dbReference type="InterPro" id="IPR001245">
    <property type="entry name" value="Ser-Thr/Tyr_kinase_cat_dom"/>
</dbReference>
<dbReference type="GO" id="GO:0004714">
    <property type="term" value="F:transmembrane receptor protein tyrosine kinase activity"/>
    <property type="evidence" value="ECO:0007669"/>
    <property type="project" value="UniProtKB-EC"/>
</dbReference>
<dbReference type="GO" id="GO:0005886">
    <property type="term" value="C:plasma membrane"/>
    <property type="evidence" value="ECO:0007669"/>
    <property type="project" value="TreeGrafter"/>
</dbReference>
<dbReference type="InterPro" id="IPR007110">
    <property type="entry name" value="Ig-like_dom"/>
</dbReference>
<dbReference type="GO" id="GO:0050793">
    <property type="term" value="P:regulation of developmental process"/>
    <property type="evidence" value="ECO:0007669"/>
    <property type="project" value="UniProtKB-ARBA"/>
</dbReference>
<evidence type="ECO:0000256" key="1">
    <source>
        <dbReference type="ARBA" id="ARBA00004167"/>
    </source>
</evidence>
<dbReference type="OrthoDB" id="10005095at2759"/>
<evidence type="ECO:0000256" key="11">
    <source>
        <dbReference type="ARBA" id="ARBA00023157"/>
    </source>
</evidence>
<evidence type="ECO:0000256" key="14">
    <source>
        <dbReference type="ARBA" id="ARBA00023319"/>
    </source>
</evidence>
<evidence type="ECO:0000256" key="7">
    <source>
        <dbReference type="ARBA" id="ARBA00022840"/>
    </source>
</evidence>
<dbReference type="SUPFAM" id="SSF56112">
    <property type="entry name" value="Protein kinase-like (PK-like)"/>
    <property type="match status" value="1"/>
</dbReference>
<keyword evidence="9 20" id="KW-0472">Membrane</keyword>
<keyword evidence="10" id="KW-0829">Tyrosine-protein kinase</keyword>
<feature type="active site" description="Proton acceptor" evidence="16">
    <location>
        <position position="606"/>
    </location>
</feature>
<dbReference type="GO" id="GO:0005524">
    <property type="term" value="F:ATP binding"/>
    <property type="evidence" value="ECO:0007669"/>
    <property type="project" value="UniProtKB-UniRule"/>
</dbReference>
<comment type="caution">
    <text evidence="24">The sequence shown here is derived from an EMBL/GenBank/DDBJ whole genome shotgun (WGS) entry which is preliminary data.</text>
</comment>
<evidence type="ECO:0000313" key="25">
    <source>
        <dbReference type="Proteomes" id="UP000663852"/>
    </source>
</evidence>
<feature type="transmembrane region" description="Helical" evidence="20">
    <location>
        <begin position="34"/>
        <end position="55"/>
    </location>
</feature>
<dbReference type="Gene3D" id="1.10.510.10">
    <property type="entry name" value="Transferase(Phosphotransferase) domain 1"/>
    <property type="match status" value="1"/>
</dbReference>
<gene>
    <name evidence="24" type="ORF">EDS130_LOCUS18312</name>
</gene>
<keyword evidence="12" id="KW-0675">Receptor</keyword>